<keyword evidence="2" id="KW-1185">Reference proteome</keyword>
<evidence type="ECO:0008006" key="3">
    <source>
        <dbReference type="Google" id="ProtNLM"/>
    </source>
</evidence>
<name>A0ABT5ZKF0_9ACTN</name>
<dbReference type="SUPFAM" id="SSF54919">
    <property type="entry name" value="Nucleoside diphosphate kinase, NDK"/>
    <property type="match status" value="1"/>
</dbReference>
<dbReference type="RefSeq" id="WP_276093737.1">
    <property type="nucleotide sequence ID" value="NZ_JARJBC010000007.1"/>
</dbReference>
<evidence type="ECO:0000313" key="2">
    <source>
        <dbReference type="Proteomes" id="UP001216579"/>
    </source>
</evidence>
<gene>
    <name evidence="1" type="ORF">P3G67_13805</name>
</gene>
<proteinExistence type="predicted"/>
<dbReference type="InterPro" id="IPR036850">
    <property type="entry name" value="NDK-like_dom_sf"/>
</dbReference>
<comment type="caution">
    <text evidence="1">The sequence shown here is derived from an EMBL/GenBank/DDBJ whole genome shotgun (WGS) entry which is preliminary data.</text>
</comment>
<evidence type="ECO:0000313" key="1">
    <source>
        <dbReference type="EMBL" id="MDF3290300.1"/>
    </source>
</evidence>
<accession>A0ABT5ZKF0</accession>
<organism evidence="1 2">
    <name type="scientific">Streptomyces silvisoli</name>
    <dbReference type="NCBI Taxonomy" id="3034235"/>
    <lineage>
        <taxon>Bacteria</taxon>
        <taxon>Bacillati</taxon>
        <taxon>Actinomycetota</taxon>
        <taxon>Actinomycetes</taxon>
        <taxon>Kitasatosporales</taxon>
        <taxon>Streptomycetaceae</taxon>
        <taxon>Streptomyces</taxon>
    </lineage>
</organism>
<dbReference type="EMBL" id="JARJBC010000007">
    <property type="protein sequence ID" value="MDF3290300.1"/>
    <property type="molecule type" value="Genomic_DNA"/>
</dbReference>
<sequence length="343" mass="37327">MTAVLTNQIRDAVAACIEEVAEPADFWVRRYQAPMRTHQNQFIVILKPELIERSGRPATAAISRSLGVLAAHHVRIGAVRVLSSSFLARWGIMEQQYGTLFRVSQQGLAAVPPAARRRLVVAFPLAETAPERVLGGHQFLRANPELSPFALDLLTRNLMVEKLGSGIYGIEAFLDGERFVVLNPFHPLQCEHFTAPGKAVVVLEGTSSHRFADVRREAIGATDPRDAVPGSLKRILLDEQRDLGLSSICTRRNGVHMSPGPVEGMVGVRRYFSAPDAEVPVGQTAFGAVLLAEGYPAGAVAELADDPDVDVDGLRAPLFEVTEDLNWDEALSVTQRLRGAASR</sequence>
<protein>
    <recommendedName>
        <fullName evidence="3">Nucleoside diphosphate kinase-like domain-containing protein</fullName>
    </recommendedName>
</protein>
<reference evidence="1 2" key="1">
    <citation type="submission" date="2023-03" db="EMBL/GenBank/DDBJ databases">
        <title>Draft genome sequence of Streptomyces sp. RB6PN23 isolated from peat swamp forest in Thailand.</title>
        <authorList>
            <person name="Klaysubun C."/>
            <person name="Duangmal K."/>
        </authorList>
    </citation>
    <scope>NUCLEOTIDE SEQUENCE [LARGE SCALE GENOMIC DNA]</scope>
    <source>
        <strain evidence="1 2">RB6PN23</strain>
    </source>
</reference>
<dbReference type="Proteomes" id="UP001216579">
    <property type="component" value="Unassembled WGS sequence"/>
</dbReference>